<gene>
    <name evidence="2" type="ORF">B0J12DRAFT_575133</name>
</gene>
<organism evidence="2 3">
    <name type="scientific">Macrophomina phaseolina</name>
    <dbReference type="NCBI Taxonomy" id="35725"/>
    <lineage>
        <taxon>Eukaryota</taxon>
        <taxon>Fungi</taxon>
        <taxon>Dikarya</taxon>
        <taxon>Ascomycota</taxon>
        <taxon>Pezizomycotina</taxon>
        <taxon>Dothideomycetes</taxon>
        <taxon>Dothideomycetes incertae sedis</taxon>
        <taxon>Botryosphaeriales</taxon>
        <taxon>Botryosphaeriaceae</taxon>
        <taxon>Macrophomina</taxon>
    </lineage>
</organism>
<dbReference type="EMBL" id="JAGTJR010000015">
    <property type="protein sequence ID" value="KAH7048438.1"/>
    <property type="molecule type" value="Genomic_DNA"/>
</dbReference>
<dbReference type="PROSITE" id="PS51257">
    <property type="entry name" value="PROKAR_LIPOPROTEIN"/>
    <property type="match status" value="1"/>
</dbReference>
<evidence type="ECO:0000313" key="3">
    <source>
        <dbReference type="Proteomes" id="UP000774617"/>
    </source>
</evidence>
<protein>
    <submittedName>
        <fullName evidence="2">Uncharacterized protein</fullName>
    </submittedName>
</protein>
<reference evidence="2 3" key="1">
    <citation type="journal article" date="2021" name="Nat. Commun.">
        <title>Genetic determinants of endophytism in the Arabidopsis root mycobiome.</title>
        <authorList>
            <person name="Mesny F."/>
            <person name="Miyauchi S."/>
            <person name="Thiergart T."/>
            <person name="Pickel B."/>
            <person name="Atanasova L."/>
            <person name="Karlsson M."/>
            <person name="Huettel B."/>
            <person name="Barry K.W."/>
            <person name="Haridas S."/>
            <person name="Chen C."/>
            <person name="Bauer D."/>
            <person name="Andreopoulos W."/>
            <person name="Pangilinan J."/>
            <person name="LaButti K."/>
            <person name="Riley R."/>
            <person name="Lipzen A."/>
            <person name="Clum A."/>
            <person name="Drula E."/>
            <person name="Henrissat B."/>
            <person name="Kohler A."/>
            <person name="Grigoriev I.V."/>
            <person name="Martin F.M."/>
            <person name="Hacquard S."/>
        </authorList>
    </citation>
    <scope>NUCLEOTIDE SEQUENCE [LARGE SCALE GENOMIC DNA]</scope>
    <source>
        <strain evidence="2 3">MPI-SDFR-AT-0080</strain>
    </source>
</reference>
<comment type="caution">
    <text evidence="2">The sequence shown here is derived from an EMBL/GenBank/DDBJ whole genome shotgun (WGS) entry which is preliminary data.</text>
</comment>
<evidence type="ECO:0000256" key="1">
    <source>
        <dbReference type="SAM" id="SignalP"/>
    </source>
</evidence>
<sequence>MRIIILHTAFFSSACAVLDQLEPSITARADAALSPTVTLQPRSNYIKSPDPSIAPTKTQVLIIPTAISDKIPESGIDVFLGPDTVKSLRKTTSDQCANASAITTDHHDDSPVGFHMESSAIAEVQSKTQSHSDIVIMTASDDASPITIPLQLTSLTASTTASASITTLAADARGHHKGDILVSLPPDTADLFEQLIRQTGRCKGTPVHAKRGPGPGMTTVTDVAKFVLPMAAPTQLLNALALQAAQRLPALRDAAQQASLESVQAFAATLPEFRHVAARFRDLIAEGVWWGVYDFCVQQVNDLSELVIEEELIVEDRNEGDDDEEEDEAGVCPKGAPSGINAPLCERGCMCLGRITPWYYPGGRDLWNQQQKVLDGLLSDKGESGPVCDDKSRLNLERGLYKGLVSSFCKDYDLSEDKSTDLTNNDGGDGNWNGYAGFKFHFEWKKNDGQCSNSCEDVFNKFTGMSSCSYDSHTFTSAGSFDAGCGTASFKFTTAEQEDAPAAVPARYVDLGLLTCGTRKDQGNPTYFTTLDSMDDAIDRFCDYAAQKARIFSSGNISGDDGVVDLHYNNKVTDPIYVALKWRDAKNCPVLDFKNDRENAKKICKARVQNAVNLCTFLFPTPFHPA</sequence>
<feature type="signal peptide" evidence="1">
    <location>
        <begin position="1"/>
        <end position="16"/>
    </location>
</feature>
<proteinExistence type="predicted"/>
<evidence type="ECO:0000313" key="2">
    <source>
        <dbReference type="EMBL" id="KAH7048438.1"/>
    </source>
</evidence>
<keyword evidence="1" id="KW-0732">Signal</keyword>
<keyword evidence="3" id="KW-1185">Reference proteome</keyword>
<dbReference type="Proteomes" id="UP000774617">
    <property type="component" value="Unassembled WGS sequence"/>
</dbReference>
<feature type="chain" id="PRO_5045396271" evidence="1">
    <location>
        <begin position="17"/>
        <end position="626"/>
    </location>
</feature>
<accession>A0ABQ8G9B0</accession>
<name>A0ABQ8G9B0_9PEZI</name>